<evidence type="ECO:0000313" key="5">
    <source>
        <dbReference type="Proteomes" id="UP001154322"/>
    </source>
</evidence>
<dbReference type="PANTHER" id="PTHR46558">
    <property type="entry name" value="TRACRIPTIONAL REGULATORY PROTEIN-RELATED-RELATED"/>
    <property type="match status" value="1"/>
</dbReference>
<dbReference type="Gene3D" id="1.10.260.40">
    <property type="entry name" value="lambda repressor-like DNA-binding domains"/>
    <property type="match status" value="1"/>
</dbReference>
<feature type="region of interest" description="Disordered" evidence="2">
    <location>
        <begin position="116"/>
        <end position="141"/>
    </location>
</feature>
<feature type="compositionally biased region" description="Basic and acidic residues" evidence="2">
    <location>
        <begin position="131"/>
        <end position="141"/>
    </location>
</feature>
<evidence type="ECO:0000256" key="1">
    <source>
        <dbReference type="ARBA" id="ARBA00023125"/>
    </source>
</evidence>
<dbReference type="Pfam" id="PF01381">
    <property type="entry name" value="HTH_3"/>
    <property type="match status" value="1"/>
</dbReference>
<dbReference type="CDD" id="cd00093">
    <property type="entry name" value="HTH_XRE"/>
    <property type="match status" value="1"/>
</dbReference>
<keyword evidence="5" id="KW-1185">Reference proteome</keyword>
<evidence type="ECO:0000313" key="4">
    <source>
        <dbReference type="EMBL" id="CAH8246350.1"/>
    </source>
</evidence>
<comment type="caution">
    <text evidence="4">The sequence shown here is derived from an EMBL/GenBank/DDBJ whole genome shotgun (WGS) entry which is preliminary data.</text>
</comment>
<dbReference type="PANTHER" id="PTHR46558:SF11">
    <property type="entry name" value="HTH-TYPE TRANSCRIPTIONAL REGULATOR XRE"/>
    <property type="match status" value="1"/>
</dbReference>
<dbReference type="RefSeq" id="WP_213431194.1">
    <property type="nucleotide sequence ID" value="NZ_AP031286.1"/>
</dbReference>
<name>A0ABM9G3Q0_9BACL</name>
<gene>
    <name evidence="4" type="ORF">WJ0W_003585</name>
</gene>
<accession>A0ABM9G3Q0</accession>
<protein>
    <submittedName>
        <fullName evidence="4">Helix-turn-helix domain-containing protein</fullName>
    </submittedName>
</protein>
<organism evidence="4 5">
    <name type="scientific">Paenibacillus melissococcoides</name>
    <dbReference type="NCBI Taxonomy" id="2912268"/>
    <lineage>
        <taxon>Bacteria</taxon>
        <taxon>Bacillati</taxon>
        <taxon>Bacillota</taxon>
        <taxon>Bacilli</taxon>
        <taxon>Bacillales</taxon>
        <taxon>Paenibacillaceae</taxon>
        <taxon>Paenibacillus</taxon>
    </lineage>
</organism>
<dbReference type="SMART" id="SM00530">
    <property type="entry name" value="HTH_XRE"/>
    <property type="match status" value="1"/>
</dbReference>
<reference evidence="4" key="1">
    <citation type="submission" date="2022-06" db="EMBL/GenBank/DDBJ databases">
        <authorList>
            <person name="Dietemann V."/>
            <person name="Ory F."/>
            <person name="Dainat B."/>
            <person name="Oberhansli S."/>
        </authorList>
    </citation>
    <scope>NUCLEOTIDE SEQUENCE</scope>
    <source>
        <strain evidence="4">Ena-SAMPLE-TAB-26-04-2022-14:26:32:270-5432</strain>
    </source>
</reference>
<sequence>MNTIGERIKYLRDLKGLSMGKLEKALGVAGGSVDKWEKDKSVPGGKALINLSNYFSVSVDWILKGEEPGLEENEAKSGTPFEISPSDLELLAKFHQLTEKEQGRIEERIEIYLSERKTDSSSKQSYSTNGDGREEAATRSA</sequence>
<evidence type="ECO:0000256" key="2">
    <source>
        <dbReference type="SAM" id="MobiDB-lite"/>
    </source>
</evidence>
<dbReference type="InterPro" id="IPR010982">
    <property type="entry name" value="Lambda_DNA-bd_dom_sf"/>
</dbReference>
<keyword evidence="1" id="KW-0238">DNA-binding</keyword>
<dbReference type="SUPFAM" id="SSF47413">
    <property type="entry name" value="lambda repressor-like DNA-binding domains"/>
    <property type="match status" value="1"/>
</dbReference>
<evidence type="ECO:0000259" key="3">
    <source>
        <dbReference type="PROSITE" id="PS50943"/>
    </source>
</evidence>
<feature type="domain" description="HTH cro/C1-type" evidence="3">
    <location>
        <begin position="8"/>
        <end position="62"/>
    </location>
</feature>
<dbReference type="Proteomes" id="UP001154322">
    <property type="component" value="Unassembled WGS sequence"/>
</dbReference>
<proteinExistence type="predicted"/>
<dbReference type="InterPro" id="IPR001387">
    <property type="entry name" value="Cro/C1-type_HTH"/>
</dbReference>
<dbReference type="EMBL" id="CALYLO010000005">
    <property type="protein sequence ID" value="CAH8246350.1"/>
    <property type="molecule type" value="Genomic_DNA"/>
</dbReference>
<feature type="compositionally biased region" description="Polar residues" evidence="2">
    <location>
        <begin position="121"/>
        <end position="130"/>
    </location>
</feature>
<dbReference type="PROSITE" id="PS50943">
    <property type="entry name" value="HTH_CROC1"/>
    <property type="match status" value="1"/>
</dbReference>